<dbReference type="InterPro" id="IPR052373">
    <property type="entry name" value="Gamma-glu_amide_hydrolase"/>
</dbReference>
<dbReference type="PANTHER" id="PTHR43187">
    <property type="entry name" value="GLUTAMINE AMIDOTRANSFERASE DUG3-RELATED"/>
    <property type="match status" value="1"/>
</dbReference>
<keyword evidence="1" id="KW-0378">Hydrolase</keyword>
<evidence type="ECO:0000259" key="2">
    <source>
        <dbReference type="PROSITE" id="PS51278"/>
    </source>
</evidence>
<dbReference type="Gene3D" id="3.60.20.10">
    <property type="entry name" value="Glutamine Phosphoribosylpyrophosphate, subunit 1, domain 1"/>
    <property type="match status" value="1"/>
</dbReference>
<comment type="pathway">
    <text evidence="1">Amino-acid biosynthesis; ergothioneine biosynthesis.</text>
</comment>
<dbReference type="HOGENOM" id="CLU_042555_3_0_11"/>
<dbReference type="HAMAP" id="MF_02036">
    <property type="entry name" value="EgtC"/>
    <property type="match status" value="1"/>
</dbReference>
<dbReference type="PhylomeDB" id="Q2J4D3"/>
<dbReference type="GO" id="GO:0016811">
    <property type="term" value="F:hydrolase activity, acting on carbon-nitrogen (but not peptide) bonds, in linear amides"/>
    <property type="evidence" value="ECO:0007669"/>
    <property type="project" value="UniProtKB-UniRule"/>
</dbReference>
<dbReference type="GO" id="GO:0052699">
    <property type="term" value="P:ergothioneine biosynthetic process"/>
    <property type="evidence" value="ECO:0007669"/>
    <property type="project" value="UniProtKB-UniRule"/>
</dbReference>
<dbReference type="PROSITE" id="PS51278">
    <property type="entry name" value="GATASE_TYPE_2"/>
    <property type="match status" value="1"/>
</dbReference>
<dbReference type="NCBIfam" id="TIGR03442">
    <property type="entry name" value="ergothioneine biosynthesis protein EgtC"/>
    <property type="match status" value="1"/>
</dbReference>
<reference evidence="3 4" key="1">
    <citation type="journal article" date="2007" name="Genome Res.">
        <title>Genome characteristics of facultatively symbiotic Frankia sp. strains reflect host range and host plant biogeography.</title>
        <authorList>
            <person name="Normand P."/>
            <person name="Lapierre P."/>
            <person name="Tisa L.S."/>
            <person name="Gogarten J.P."/>
            <person name="Alloisio N."/>
            <person name="Bagnarol E."/>
            <person name="Bassi C.A."/>
            <person name="Berry A.M."/>
            <person name="Bickhart D.M."/>
            <person name="Choisne N."/>
            <person name="Couloux A."/>
            <person name="Cournoyer B."/>
            <person name="Cruveiller S."/>
            <person name="Daubin V."/>
            <person name="Demange N."/>
            <person name="Francino M.P."/>
            <person name="Goltsman E."/>
            <person name="Huang Y."/>
            <person name="Kopp O.R."/>
            <person name="Labarre L."/>
            <person name="Lapidus A."/>
            <person name="Lavire C."/>
            <person name="Marechal J."/>
            <person name="Martinez M."/>
            <person name="Mastronunzio J.E."/>
            <person name="Mullin B.C."/>
            <person name="Niemann J."/>
            <person name="Pujic P."/>
            <person name="Rawnsley T."/>
            <person name="Rouy Z."/>
            <person name="Schenowitz C."/>
            <person name="Sellstedt A."/>
            <person name="Tavares F."/>
            <person name="Tomkins J.P."/>
            <person name="Vallenet D."/>
            <person name="Valverde C."/>
            <person name="Wall L.G."/>
            <person name="Wang Y."/>
            <person name="Medigue C."/>
            <person name="Benson D.R."/>
        </authorList>
    </citation>
    <scope>NUCLEOTIDE SEQUENCE [LARGE SCALE GENOMIC DNA]</scope>
    <source>
        <strain evidence="4">DSM 45818 / CECT 9043 / CcI3</strain>
    </source>
</reference>
<keyword evidence="4" id="KW-1185">Reference proteome</keyword>
<evidence type="ECO:0000256" key="1">
    <source>
        <dbReference type="HAMAP-Rule" id="MF_02036"/>
    </source>
</evidence>
<dbReference type="STRING" id="106370.Francci3_4513"/>
<feature type="domain" description="Glutamine amidotransferase type-2" evidence="2">
    <location>
        <begin position="2"/>
        <end position="245"/>
    </location>
</feature>
<proteinExistence type="inferred from homology"/>
<dbReference type="eggNOG" id="COG0121">
    <property type="taxonomic scope" value="Bacteria"/>
</dbReference>
<dbReference type="PANTHER" id="PTHR43187:SF2">
    <property type="entry name" value="GAMMA-GLUTAMYL-HERCYNYLCYSTEINE SULFOXIDE HYDROLASE"/>
    <property type="match status" value="1"/>
</dbReference>
<dbReference type="Pfam" id="PF13522">
    <property type="entry name" value="GATase_6"/>
    <property type="match status" value="1"/>
</dbReference>
<evidence type="ECO:0000313" key="4">
    <source>
        <dbReference type="Proteomes" id="UP000001937"/>
    </source>
</evidence>
<dbReference type="EC" id="3.5.1.118" evidence="1"/>
<accession>Q2J4D3</accession>
<keyword evidence="1" id="KW-0315">Glutamine amidotransferase</keyword>
<dbReference type="InterPro" id="IPR029055">
    <property type="entry name" value="Ntn_hydrolases_N"/>
</dbReference>
<dbReference type="InterPro" id="IPR017808">
    <property type="entry name" value="EgtC"/>
</dbReference>
<gene>
    <name evidence="1" type="primary">egtC</name>
    <name evidence="3" type="ordered locus">Francci3_4513</name>
</gene>
<dbReference type="CDD" id="cd01908">
    <property type="entry name" value="YafJ"/>
    <property type="match status" value="1"/>
</dbReference>
<organism evidence="3 4">
    <name type="scientific">Frankia casuarinae (strain DSM 45818 / CECT 9043 / HFP020203 / CcI3)</name>
    <dbReference type="NCBI Taxonomy" id="106370"/>
    <lineage>
        <taxon>Bacteria</taxon>
        <taxon>Bacillati</taxon>
        <taxon>Actinomycetota</taxon>
        <taxon>Actinomycetes</taxon>
        <taxon>Frankiales</taxon>
        <taxon>Frankiaceae</taxon>
        <taxon>Frankia</taxon>
    </lineage>
</organism>
<dbReference type="InterPro" id="IPR032889">
    <property type="entry name" value="EgtC_Actinobacteria"/>
</dbReference>
<dbReference type="OrthoDB" id="9804310at2"/>
<dbReference type="UniPathway" id="UPA01014"/>
<sequence>MCRHLAWIGTPRTLAGLTLERPYSLLRQSWSPRRMRHGTVNADGFGVGWYAPALRAAPARFRRAVPMWTDASYASIAGAVASGCVLAAVRSATVGMPIEESATAPFTDGHRLLSHNGRVDPVAVRRMLRDRPDAPVPDSTCDSALLAALVWEHAGKRPLAEAVAEVVLSLDAAGSGERARLNLLVVDGTQIVATAWRDSLSYRREKDGVLVASEPDDDEPGWVDVPDHHLLVADTHQVTLRNMIS</sequence>
<dbReference type="KEGG" id="fra:Francci3_4513"/>
<evidence type="ECO:0000313" key="3">
    <source>
        <dbReference type="EMBL" id="ABD13859.1"/>
    </source>
</evidence>
<dbReference type="EMBL" id="CP000249">
    <property type="protein sequence ID" value="ABD13859.1"/>
    <property type="molecule type" value="Genomic_DNA"/>
</dbReference>
<dbReference type="SUPFAM" id="SSF56235">
    <property type="entry name" value="N-terminal nucleophile aminohydrolases (Ntn hydrolases)"/>
    <property type="match status" value="1"/>
</dbReference>
<name>Q2J4D3_FRACC</name>
<dbReference type="InterPro" id="IPR017932">
    <property type="entry name" value="GATase_2_dom"/>
</dbReference>
<comment type="function">
    <text evidence="1">Catalyzes the hydrolysis of the gamma-glutamyl amide bond of hercynyl-gamma-L-glutamyl-L-cysteine sulfoxide to produce hercynylcysteine sulfoxide, a step in the biosynthesis pathway of ergothioneine.</text>
</comment>
<dbReference type="AlphaFoldDB" id="Q2J4D3"/>
<protein>
    <recommendedName>
        <fullName evidence="1">Gamma-glutamyl-hercynylcysteine sulfoxide hydrolase</fullName>
        <ecNumber evidence="1">3.5.1.118</ecNumber>
    </recommendedName>
    <alternativeName>
        <fullName evidence="1">Gamma-glutamyl hercynylcysteine S-oxide hydrolase</fullName>
    </alternativeName>
</protein>
<comment type="catalytic activity">
    <reaction evidence="1">
        <text>gamma-L-glutamyl-hercynylcysteine S-oxide + H2O = S-(hercyn-2-yl)-L-cysteine S-oxide + L-glutamate</text>
        <dbReference type="Rhea" id="RHEA:42684"/>
        <dbReference type="ChEBI" id="CHEBI:15377"/>
        <dbReference type="ChEBI" id="CHEBI:29985"/>
        <dbReference type="ChEBI" id="CHEBI:82703"/>
        <dbReference type="ChEBI" id="CHEBI:82706"/>
        <dbReference type="EC" id="3.5.1.118"/>
    </reaction>
</comment>
<dbReference type="RefSeq" id="WP_011438867.1">
    <property type="nucleotide sequence ID" value="NC_007777.1"/>
</dbReference>
<dbReference type="Proteomes" id="UP000001937">
    <property type="component" value="Chromosome"/>
</dbReference>